<dbReference type="Gene3D" id="3.40.50.300">
    <property type="entry name" value="P-loop containing nucleotide triphosphate hydrolases"/>
    <property type="match status" value="1"/>
</dbReference>
<sequence>MYYEQRYIKTPKSSLEIQLIDEQSKNTLSDILAQNNRIVLLGNPGIGKSTELNILFDLLEVKKEDDLNFPFRIDLKHFRAVSKFEDLIHFKKWEELPCITFILDGLDEIAAIQDFISELESFLSKNEDKNISVVISCRTNIYEKYLINISGFKYFYLDGLTDRQINNILEKRISKLLNSGELNKFRVYLENPFNLNLFCEYYESKGSYPETQAESWDLFIENELKKLTKDKLKKREEIVIPHIKDCLKKVAFTSELMQQNYISEDHVYELLGKDDKSTFEQISFIEKLPDSGNYTFRHKNYQEFFSAKLLAEFSTEQIISLIRLTPEENITKPSLFNTITFLLNIVDDDKLADIEKWLLENEPEVLFLTEKGRLGESTQHQIFRRYFNEISVEKTFWFGKDRRFSIDKIAEFADIDFLIEIIKKDNHFRSVISALDVLSFTDSSNRDFEIKDIFQDLIFSGGRYKEEALRSFRSKGFHKNDQQLFKEIATHFYDDFSPEINHQIIAMIADFQNVDEYFDILINSLYKLYEIRPERIKDNTMRGTRWLLEKIFLKIKNAENFLAVLNVIFNSKFDLKLTDFYSKDFREKLIVRILFFVNKENDFLFRVIDAFLRPEDSFIYRRDNILVEIINRTSKDINAFRYIVNTYGLSDKNYLLLCLFNNQICVDYLVERYINKELKIQKLTDINYLRNRYFNSSFELGYYFERVFKDAGYEFPDDLPNKKQMAQEELKRKELIQSNFEILFNKEAMAYKVAEVFDTNNIEDMTWKMIHDIEWDWYTTENIHGVHHSVFKAIGASVRGTESKTKEDVVKHIVES</sequence>
<dbReference type="RefSeq" id="WP_162073006.1">
    <property type="nucleotide sequence ID" value="NZ_CACVBY010000037.1"/>
</dbReference>
<reference evidence="2 3" key="1">
    <citation type="submission" date="2020-01" db="EMBL/GenBank/DDBJ databases">
        <authorList>
            <person name="Rodrigo-Torres L."/>
            <person name="Arahal R. D."/>
            <person name="Lucena T."/>
        </authorList>
    </citation>
    <scope>NUCLEOTIDE SEQUENCE [LARGE SCALE GENOMIC DNA]</scope>
    <source>
        <strain evidence="2 3">CECT 9393</strain>
    </source>
</reference>
<gene>
    <name evidence="2" type="ORF">CHRY9393_01825</name>
</gene>
<evidence type="ECO:0000259" key="1">
    <source>
        <dbReference type="Pfam" id="PF05729"/>
    </source>
</evidence>
<dbReference type="SUPFAM" id="SSF52540">
    <property type="entry name" value="P-loop containing nucleoside triphosphate hydrolases"/>
    <property type="match status" value="1"/>
</dbReference>
<keyword evidence="3" id="KW-1185">Reference proteome</keyword>
<dbReference type="InterPro" id="IPR007111">
    <property type="entry name" value="NACHT_NTPase"/>
</dbReference>
<dbReference type="Pfam" id="PF05729">
    <property type="entry name" value="NACHT"/>
    <property type="match status" value="1"/>
</dbReference>
<dbReference type="AlphaFoldDB" id="A0A6N4XTS8"/>
<proteinExistence type="predicted"/>
<dbReference type="InterPro" id="IPR027417">
    <property type="entry name" value="P-loop_NTPase"/>
</dbReference>
<accession>A0A6N4XTS8</accession>
<evidence type="ECO:0000313" key="3">
    <source>
        <dbReference type="Proteomes" id="UP000445309"/>
    </source>
</evidence>
<evidence type="ECO:0000313" key="2">
    <source>
        <dbReference type="EMBL" id="CAA7387830.1"/>
    </source>
</evidence>
<name>A0A6N4XTS8_9FLAO</name>
<organism evidence="2 3">
    <name type="scientific">Chryseobacterium fistulae</name>
    <dbReference type="NCBI Taxonomy" id="2675058"/>
    <lineage>
        <taxon>Bacteria</taxon>
        <taxon>Pseudomonadati</taxon>
        <taxon>Bacteroidota</taxon>
        <taxon>Flavobacteriia</taxon>
        <taxon>Flavobacteriales</taxon>
        <taxon>Weeksellaceae</taxon>
        <taxon>Chryseobacterium group</taxon>
        <taxon>Chryseobacterium</taxon>
    </lineage>
</organism>
<protein>
    <recommendedName>
        <fullName evidence="1">NACHT domain-containing protein</fullName>
    </recommendedName>
</protein>
<feature type="domain" description="NACHT" evidence="1">
    <location>
        <begin position="37"/>
        <end position="174"/>
    </location>
</feature>
<dbReference type="EMBL" id="CACVBY010000037">
    <property type="protein sequence ID" value="CAA7387830.1"/>
    <property type="molecule type" value="Genomic_DNA"/>
</dbReference>
<dbReference type="Proteomes" id="UP000445309">
    <property type="component" value="Unassembled WGS sequence"/>
</dbReference>